<dbReference type="Proteomes" id="UP000007883">
    <property type="component" value="Chromosome"/>
</dbReference>
<dbReference type="AlphaFoldDB" id="I0HSF6"/>
<evidence type="ECO:0000313" key="3">
    <source>
        <dbReference type="Proteomes" id="UP000007883"/>
    </source>
</evidence>
<keyword evidence="3" id="KW-1185">Reference proteome</keyword>
<organism evidence="2 3">
    <name type="scientific">Rubrivivax gelatinosus (strain NBRC 100245 / IL144)</name>
    <dbReference type="NCBI Taxonomy" id="983917"/>
    <lineage>
        <taxon>Bacteria</taxon>
        <taxon>Pseudomonadati</taxon>
        <taxon>Pseudomonadota</taxon>
        <taxon>Betaproteobacteria</taxon>
        <taxon>Burkholderiales</taxon>
        <taxon>Sphaerotilaceae</taxon>
        <taxon>Rubrivivax</taxon>
    </lineage>
</organism>
<proteinExistence type="predicted"/>
<dbReference type="PATRIC" id="fig|983917.3.peg.2527"/>
<dbReference type="KEGG" id="rge:RGE_26040"/>
<accession>I0HSF6</accession>
<dbReference type="RefSeq" id="WP_014428805.1">
    <property type="nucleotide sequence ID" value="NC_017075.1"/>
</dbReference>
<evidence type="ECO:0000313" key="2">
    <source>
        <dbReference type="EMBL" id="BAL95943.1"/>
    </source>
</evidence>
<dbReference type="STRING" id="983917.RGE_26040"/>
<dbReference type="HOGENOM" id="CLU_192044_0_0_4"/>
<feature type="compositionally biased region" description="Acidic residues" evidence="1">
    <location>
        <begin position="56"/>
        <end position="68"/>
    </location>
</feature>
<name>I0HSF6_RUBGI</name>
<gene>
    <name evidence="2" type="ordered locus">RGE_26040</name>
</gene>
<dbReference type="eggNOG" id="ENOG5033DS3">
    <property type="taxonomic scope" value="Bacteria"/>
</dbReference>
<protein>
    <submittedName>
        <fullName evidence="2">Uncharacterized protein</fullName>
    </submittedName>
</protein>
<dbReference type="EMBL" id="AP012320">
    <property type="protein sequence ID" value="BAL95943.1"/>
    <property type="molecule type" value="Genomic_DNA"/>
</dbReference>
<reference evidence="2 3" key="1">
    <citation type="journal article" date="2012" name="J. Bacteriol.">
        <title>Complete genome sequence of phototrophic betaproteobacterium Rubrivivax gelatinosus IL144.</title>
        <authorList>
            <person name="Nagashima S."/>
            <person name="Kamimura A."/>
            <person name="Shimizu T."/>
            <person name="Nakamura-isaki S."/>
            <person name="Aono E."/>
            <person name="Sakamoto K."/>
            <person name="Ichikawa N."/>
            <person name="Nakazawa H."/>
            <person name="Sekine M."/>
            <person name="Yamazaki S."/>
            <person name="Fujita N."/>
            <person name="Shimada K."/>
            <person name="Hanada S."/>
            <person name="Nagashima K.V.P."/>
        </authorList>
    </citation>
    <scope>NUCLEOTIDE SEQUENCE [LARGE SCALE GENOMIC DNA]</scope>
    <source>
        <strain evidence="3">NBRC 100245 / IL144</strain>
    </source>
</reference>
<feature type="region of interest" description="Disordered" evidence="1">
    <location>
        <begin position="44"/>
        <end position="68"/>
    </location>
</feature>
<sequence length="68" mass="7620">MARITSRSNPFTLMMNPEIVLAAIERSERLGQLNRRICRPLDRPLLGAVNGGEPPQIDDDDSEESDLQ</sequence>
<evidence type="ECO:0000256" key="1">
    <source>
        <dbReference type="SAM" id="MobiDB-lite"/>
    </source>
</evidence>